<evidence type="ECO:0000313" key="1">
    <source>
        <dbReference type="EMBL" id="BAD61362.1"/>
    </source>
</evidence>
<dbReference type="AlphaFoldDB" id="Q5ZCV8"/>
<proteinExistence type="predicted"/>
<protein>
    <submittedName>
        <fullName evidence="1">Uncharacterized protein</fullName>
    </submittedName>
</protein>
<sequence length="109" mass="12787">MGGTTATVVQEVKGRVRRQENSLWRWFPSGNSRSTWVRRFQRSLPVWSAWRGEEASDINEMAHQRRCKEGAAGRRGNKEEEKEYDKCAQGAFLTFSRYLSLIFNRKLIF</sequence>
<reference evidence="1" key="1">
    <citation type="journal article" date="2002" name="Nature">
        <title>The genome sequence and structure of rice chromosome 1.</title>
        <authorList>
            <person name="Sasaki T."/>
            <person name="Matsumoto T."/>
            <person name="Yamamoto K."/>
            <person name="Sakata K."/>
            <person name="Baba T."/>
            <person name="Katayose Y."/>
            <person name="Wu J."/>
            <person name="Niimura Y."/>
            <person name="Cheng Z."/>
            <person name="Nagamura Y."/>
            <person name="Antonio B.A."/>
            <person name="Kanamori H."/>
            <person name="Hosokawa S."/>
            <person name="Masukawa M."/>
            <person name="Arikawa K."/>
            <person name="Chiden Y."/>
            <person name="Hayashi M."/>
            <person name="Okamoto M."/>
            <person name="Ando T."/>
            <person name="Aoki H."/>
            <person name="Arita K."/>
            <person name="Hamada M."/>
            <person name="Harada C."/>
            <person name="Hijishita S."/>
            <person name="Honda M."/>
            <person name="Ichikawa Y."/>
            <person name="Idonuma A."/>
            <person name="Iijima M."/>
            <person name="Ikeda M."/>
            <person name="Ikeno M."/>
            <person name="Itoh S."/>
            <person name="Itoh T."/>
            <person name="Itoh Y."/>
            <person name="Itoh Y."/>
            <person name="Iwabuchi A."/>
            <person name="Kamiya K."/>
            <person name="Karasawa W."/>
            <person name="Katagiri S."/>
            <person name="Kikuta A."/>
            <person name="Kobayashi N."/>
            <person name="Kono I."/>
            <person name="Machita K."/>
            <person name="Maehara T."/>
            <person name="Mizuno H."/>
            <person name="Mizubayashi T."/>
            <person name="Mukai Y."/>
            <person name="Nagasaki H."/>
            <person name="Nakashima M."/>
            <person name="Nakama Y."/>
            <person name="Nakamichi Y."/>
            <person name="Nakamura M."/>
            <person name="Namiki N."/>
            <person name="Negishi M."/>
            <person name="Ohta I."/>
            <person name="Ono N."/>
            <person name="Saji S."/>
            <person name="Sakai K."/>
            <person name="Shibata M."/>
            <person name="Shimokawa T."/>
            <person name="Shomura A."/>
            <person name="Song J."/>
            <person name="Takazaki Y."/>
            <person name="Terasawa K."/>
            <person name="Tsuji K."/>
            <person name="Waki K."/>
            <person name="Yamagata H."/>
            <person name="Yamane H."/>
            <person name="Yoshiki S."/>
            <person name="Yoshihara R."/>
            <person name="Yukawa K."/>
            <person name="Zhong H."/>
            <person name="Iwama H."/>
            <person name="Endo T."/>
            <person name="Ito H."/>
            <person name="Hahn J.H."/>
            <person name="Kim H.I."/>
            <person name="Eun M.Y."/>
            <person name="Yano M."/>
            <person name="Jiang J."/>
            <person name="Gojobori T."/>
        </authorList>
    </citation>
    <scope>NUCLEOTIDE SEQUENCE</scope>
</reference>
<accession>Q5ZCV8</accession>
<name>Q5ZCV8_ORYSJ</name>
<gene>
    <name evidence="1" type="ORF">B1039D07.30</name>
</gene>
<dbReference type="Proteomes" id="UP000817658">
    <property type="component" value="Chromosome 1"/>
</dbReference>
<dbReference type="EMBL" id="AP003198">
    <property type="protein sequence ID" value="BAD61362.1"/>
    <property type="molecule type" value="Genomic_DNA"/>
</dbReference>
<organism evidence="1">
    <name type="scientific">Oryza sativa subsp. japonica</name>
    <name type="common">Rice</name>
    <dbReference type="NCBI Taxonomy" id="39947"/>
    <lineage>
        <taxon>Eukaryota</taxon>
        <taxon>Viridiplantae</taxon>
        <taxon>Streptophyta</taxon>
        <taxon>Embryophyta</taxon>
        <taxon>Tracheophyta</taxon>
        <taxon>Spermatophyta</taxon>
        <taxon>Magnoliopsida</taxon>
        <taxon>Liliopsida</taxon>
        <taxon>Poales</taxon>
        <taxon>Poaceae</taxon>
        <taxon>BOP clade</taxon>
        <taxon>Oryzoideae</taxon>
        <taxon>Oryzeae</taxon>
        <taxon>Oryzinae</taxon>
        <taxon>Oryza</taxon>
        <taxon>Oryza sativa</taxon>
    </lineage>
</organism>